<dbReference type="Proteomes" id="UP001216907">
    <property type="component" value="Unassembled WGS sequence"/>
</dbReference>
<evidence type="ECO:0000256" key="4">
    <source>
        <dbReference type="SAM" id="MobiDB-lite"/>
    </source>
</evidence>
<dbReference type="InterPro" id="IPR013762">
    <property type="entry name" value="Integrase-like_cat_sf"/>
</dbReference>
<dbReference type="RefSeq" id="WP_277861725.1">
    <property type="nucleotide sequence ID" value="NZ_JARRAG010000002.1"/>
</dbReference>
<reference evidence="6 7" key="1">
    <citation type="submission" date="2023-03" db="EMBL/GenBank/DDBJ databases">
        <title>Paludisphaera mucosa sp. nov. a novel planctomycete from northern fen.</title>
        <authorList>
            <person name="Ivanova A."/>
        </authorList>
    </citation>
    <scope>NUCLEOTIDE SEQUENCE [LARGE SCALE GENOMIC DNA]</scope>
    <source>
        <strain evidence="6 7">Pla2</strain>
    </source>
</reference>
<evidence type="ECO:0000256" key="2">
    <source>
        <dbReference type="ARBA" id="ARBA00023125"/>
    </source>
</evidence>
<evidence type="ECO:0000313" key="7">
    <source>
        <dbReference type="Proteomes" id="UP001216907"/>
    </source>
</evidence>
<evidence type="ECO:0000259" key="5">
    <source>
        <dbReference type="PROSITE" id="PS51898"/>
    </source>
</evidence>
<protein>
    <submittedName>
        <fullName evidence="6">Tyrosine-type recombinase/integrase</fullName>
    </submittedName>
</protein>
<name>A0ABT6FCT9_9BACT</name>
<dbReference type="InterPro" id="IPR050090">
    <property type="entry name" value="Tyrosine_recombinase_XerCD"/>
</dbReference>
<dbReference type="PANTHER" id="PTHR30349">
    <property type="entry name" value="PHAGE INTEGRASE-RELATED"/>
    <property type="match status" value="1"/>
</dbReference>
<proteinExistence type="inferred from homology"/>
<keyword evidence="3" id="KW-0233">DNA recombination</keyword>
<sequence>MARPGGPWWWRGRSRWAATIGGRRRTAPKELGERDKAAAWAWYSALAAEAAAPRPDVRVVDLFNLYLDACAKRAARGDMDPATVRLATTVLTQAAGFVVPGGKFGTLPVVDVRLRHLESIVAQWSNRPGVRPGSFVSSSYLATATGLVRTAFRWSVRPGGGLEPLLGADPFAGFRAPTSRPARVAICDRKDAAKWLRWLRAQPRTEASGDFTLLQRCLIATGARPSEFYRATWGEIRWDAGRTEAGATYGVLTRLLWKNSRKSDKPRRIILLPSVLRPLRRLYTRINPAPDSLIFRSSTRKPWDPSMLAQATARLRRAAVAAAVDLGALGGEGEGRARGYLWRHVAASRLVMAGVDLVTVGELLGTSADMIAKTYGHLRDEHVVAAATTLGSAGRGVTNGPSGSGPKAVRPGP</sequence>
<evidence type="ECO:0000256" key="1">
    <source>
        <dbReference type="ARBA" id="ARBA00008857"/>
    </source>
</evidence>
<feature type="region of interest" description="Disordered" evidence="4">
    <location>
        <begin position="392"/>
        <end position="413"/>
    </location>
</feature>
<evidence type="ECO:0000313" key="6">
    <source>
        <dbReference type="EMBL" id="MDG3005382.1"/>
    </source>
</evidence>
<dbReference type="InterPro" id="IPR002104">
    <property type="entry name" value="Integrase_catalytic"/>
</dbReference>
<comment type="similarity">
    <text evidence="1">Belongs to the 'phage' integrase family.</text>
</comment>
<evidence type="ECO:0000256" key="3">
    <source>
        <dbReference type="ARBA" id="ARBA00023172"/>
    </source>
</evidence>
<dbReference type="PANTHER" id="PTHR30349:SF41">
    <property type="entry name" value="INTEGRASE_RECOMBINASE PROTEIN MJ0367-RELATED"/>
    <property type="match status" value="1"/>
</dbReference>
<dbReference type="EMBL" id="JARRAG010000002">
    <property type="protein sequence ID" value="MDG3005382.1"/>
    <property type="molecule type" value="Genomic_DNA"/>
</dbReference>
<feature type="domain" description="Tyr recombinase" evidence="5">
    <location>
        <begin position="182"/>
        <end position="388"/>
    </location>
</feature>
<organism evidence="6 7">
    <name type="scientific">Paludisphaera mucosa</name>
    <dbReference type="NCBI Taxonomy" id="3030827"/>
    <lineage>
        <taxon>Bacteria</taxon>
        <taxon>Pseudomonadati</taxon>
        <taxon>Planctomycetota</taxon>
        <taxon>Planctomycetia</taxon>
        <taxon>Isosphaerales</taxon>
        <taxon>Isosphaeraceae</taxon>
        <taxon>Paludisphaera</taxon>
    </lineage>
</organism>
<dbReference type="PROSITE" id="PS51898">
    <property type="entry name" value="TYR_RECOMBINASE"/>
    <property type="match status" value="1"/>
</dbReference>
<gene>
    <name evidence="6" type="ORF">PZE19_16445</name>
</gene>
<dbReference type="Gene3D" id="1.10.443.10">
    <property type="entry name" value="Intergrase catalytic core"/>
    <property type="match status" value="1"/>
</dbReference>
<dbReference type="Pfam" id="PF00589">
    <property type="entry name" value="Phage_integrase"/>
    <property type="match status" value="1"/>
</dbReference>
<accession>A0ABT6FCT9</accession>
<dbReference type="SUPFAM" id="SSF56349">
    <property type="entry name" value="DNA breaking-rejoining enzymes"/>
    <property type="match status" value="1"/>
</dbReference>
<keyword evidence="7" id="KW-1185">Reference proteome</keyword>
<dbReference type="InterPro" id="IPR011010">
    <property type="entry name" value="DNA_brk_join_enz"/>
</dbReference>
<keyword evidence="2" id="KW-0238">DNA-binding</keyword>
<comment type="caution">
    <text evidence="6">The sequence shown here is derived from an EMBL/GenBank/DDBJ whole genome shotgun (WGS) entry which is preliminary data.</text>
</comment>